<dbReference type="InterPro" id="IPR006664">
    <property type="entry name" value="OMP_bac"/>
</dbReference>
<reference evidence="7 8" key="1">
    <citation type="submission" date="2020-10" db="EMBL/GenBank/DDBJ databases">
        <title>Connecting structure to function with the recovery of over 1000 high-quality activated sludge metagenome-assembled genomes encoding full-length rRNA genes using long-read sequencing.</title>
        <authorList>
            <person name="Singleton C.M."/>
            <person name="Petriglieri F."/>
            <person name="Kristensen J.M."/>
            <person name="Kirkegaard R.H."/>
            <person name="Michaelsen T.Y."/>
            <person name="Andersen M.H."/>
            <person name="Karst S.M."/>
            <person name="Dueholm M.S."/>
            <person name="Nielsen P.H."/>
            <person name="Albertsen M."/>
        </authorList>
    </citation>
    <scope>NUCLEOTIDE SEQUENCE [LARGE SCALE GENOMIC DNA]</scope>
    <source>
        <strain evidence="7">Ribe_18-Q3-R11-54_MAXAC.273</strain>
    </source>
</reference>
<dbReference type="Gene3D" id="3.30.1330.60">
    <property type="entry name" value="OmpA-like domain"/>
    <property type="match status" value="1"/>
</dbReference>
<dbReference type="Gene3D" id="2.120.10.30">
    <property type="entry name" value="TolB, C-terminal domain"/>
    <property type="match status" value="1"/>
</dbReference>
<dbReference type="SUPFAM" id="SSF82171">
    <property type="entry name" value="DPP6 N-terminal domain-like"/>
    <property type="match status" value="1"/>
</dbReference>
<dbReference type="GO" id="GO:0009279">
    <property type="term" value="C:cell outer membrane"/>
    <property type="evidence" value="ECO:0007669"/>
    <property type="project" value="UniProtKB-SubCell"/>
</dbReference>
<dbReference type="InterPro" id="IPR011659">
    <property type="entry name" value="WD40"/>
</dbReference>
<proteinExistence type="predicted"/>
<dbReference type="InterPro" id="IPR011042">
    <property type="entry name" value="6-blade_b-propeller_TolB-like"/>
</dbReference>
<dbReference type="SUPFAM" id="SSF103088">
    <property type="entry name" value="OmpA-like"/>
    <property type="match status" value="1"/>
</dbReference>
<protein>
    <submittedName>
        <fullName evidence="7">OmpA family protein</fullName>
    </submittedName>
</protein>
<evidence type="ECO:0000313" key="7">
    <source>
        <dbReference type="EMBL" id="MBK9983516.1"/>
    </source>
</evidence>
<dbReference type="InterPro" id="IPR036737">
    <property type="entry name" value="OmpA-like_sf"/>
</dbReference>
<organism evidence="7 8">
    <name type="scientific">Candidatus Opimibacter skivensis</name>
    <dbReference type="NCBI Taxonomy" id="2982028"/>
    <lineage>
        <taxon>Bacteria</taxon>
        <taxon>Pseudomonadati</taxon>
        <taxon>Bacteroidota</taxon>
        <taxon>Saprospiria</taxon>
        <taxon>Saprospirales</taxon>
        <taxon>Saprospiraceae</taxon>
        <taxon>Candidatus Opimibacter</taxon>
    </lineage>
</organism>
<evidence type="ECO:0000259" key="6">
    <source>
        <dbReference type="PROSITE" id="PS51123"/>
    </source>
</evidence>
<dbReference type="InterPro" id="IPR006665">
    <property type="entry name" value="OmpA-like"/>
</dbReference>
<evidence type="ECO:0000256" key="1">
    <source>
        <dbReference type="ARBA" id="ARBA00004442"/>
    </source>
</evidence>
<comment type="caution">
    <text evidence="7">The sequence shown here is derived from an EMBL/GenBank/DDBJ whole genome shotgun (WGS) entry which is preliminary data.</text>
</comment>
<keyword evidence="5" id="KW-0732">Signal</keyword>
<dbReference type="PRINTS" id="PR01021">
    <property type="entry name" value="OMPADOMAIN"/>
</dbReference>
<evidence type="ECO:0000256" key="3">
    <source>
        <dbReference type="ARBA" id="ARBA00023237"/>
    </source>
</evidence>
<dbReference type="AlphaFoldDB" id="A0A9D7XQY4"/>
<feature type="chain" id="PRO_5039116829" evidence="5">
    <location>
        <begin position="19"/>
        <end position="665"/>
    </location>
</feature>
<dbReference type="EMBL" id="JADKGY010000020">
    <property type="protein sequence ID" value="MBK9983516.1"/>
    <property type="molecule type" value="Genomic_DNA"/>
</dbReference>
<feature type="domain" description="OmpA-like" evidence="6">
    <location>
        <begin position="533"/>
        <end position="655"/>
    </location>
</feature>
<accession>A0A9D7XQY4</accession>
<sequence length="665" mass="74230">MRIIYAFLFSILTTMLPAQDTSYVCQTVNVITVPLEKLNTKSIEFSPVYYQSGIVYVVARERNSILDPKTGQAYFDLMYADPGPDGLGDKPVFFSPNIRTQYHEGPCTFNRDANEIFFTRSNIAGGKVVNDDKREVQLKIYHAVKGAEDWEQIEELPFCSDNYSVAHPALSADGRYLVFASNMPGGMGGMDLYIVERTLQGWSTPVNLGSSINSKGNEIFPYFHKDGYLFFSSDGRGGKGGLDIFVTAFSSDNTFRGLQRLPEPFNSGRDDLGLIVSDDGTSGYFGSDRKPTKGKDDLYRWNSPVSIFCATIDRPLESRDLLVTNENGDGLETAYVWLITMDKEGPSLYKDHFNTELVPKQDKEGTFFLRWGIQDTLSFETADAITSSTGSAQLKVDNKENYALVVQRSDYLPFIRVMRGEEIPTYVRLYHAPVAPEKCLNTHFTVYNESGTEPLNGANIMLSGPCLKVNLNLYTDPMGNITACLPAGCQIKAEIQKPGYAMHTFTLTPSEENELWKIYLKDATGLTAPTAPITSGTVIVLDNIYYDFNKSEIRKGDADELISLANILKQYPDLTIELTSHTDTRGTAEYNMELSKRRSESSKSYLVSRGIASSRIVTKAAGESEPRNKCVDGVSCTEEEHQYNRRTEVRITNPAQGMEVKYKSN</sequence>
<dbReference type="Pfam" id="PF00691">
    <property type="entry name" value="OmpA"/>
    <property type="match status" value="1"/>
</dbReference>
<dbReference type="PROSITE" id="PS51123">
    <property type="entry name" value="OMPA_2"/>
    <property type="match status" value="1"/>
</dbReference>
<comment type="subcellular location">
    <subcellularLocation>
        <location evidence="1">Cell outer membrane</location>
    </subcellularLocation>
</comment>
<dbReference type="PANTHER" id="PTHR30329:SF21">
    <property type="entry name" value="LIPOPROTEIN YIAD-RELATED"/>
    <property type="match status" value="1"/>
</dbReference>
<evidence type="ECO:0000256" key="2">
    <source>
        <dbReference type="ARBA" id="ARBA00023136"/>
    </source>
</evidence>
<dbReference type="Pfam" id="PF07676">
    <property type="entry name" value="PD40"/>
    <property type="match status" value="2"/>
</dbReference>
<gene>
    <name evidence="7" type="ORF">IPP15_14205</name>
</gene>
<feature type="signal peptide" evidence="5">
    <location>
        <begin position="1"/>
        <end position="18"/>
    </location>
</feature>
<name>A0A9D7XQY4_9BACT</name>
<keyword evidence="3" id="KW-0998">Cell outer membrane</keyword>
<dbReference type="CDD" id="cd07185">
    <property type="entry name" value="OmpA_C-like"/>
    <property type="match status" value="1"/>
</dbReference>
<evidence type="ECO:0000313" key="8">
    <source>
        <dbReference type="Proteomes" id="UP000808337"/>
    </source>
</evidence>
<dbReference type="PANTHER" id="PTHR30329">
    <property type="entry name" value="STATOR ELEMENT OF FLAGELLAR MOTOR COMPLEX"/>
    <property type="match status" value="1"/>
</dbReference>
<dbReference type="InterPro" id="IPR050330">
    <property type="entry name" value="Bact_OuterMem_StrucFunc"/>
</dbReference>
<dbReference type="Proteomes" id="UP000808337">
    <property type="component" value="Unassembled WGS sequence"/>
</dbReference>
<keyword evidence="2 4" id="KW-0472">Membrane</keyword>
<evidence type="ECO:0000256" key="5">
    <source>
        <dbReference type="SAM" id="SignalP"/>
    </source>
</evidence>
<evidence type="ECO:0000256" key="4">
    <source>
        <dbReference type="PROSITE-ProRule" id="PRU00473"/>
    </source>
</evidence>